<reference evidence="1" key="1">
    <citation type="submission" date="2022-04" db="EMBL/GenBank/DDBJ databases">
        <title>Genome of the entomopathogenic fungus Entomophthora muscae.</title>
        <authorList>
            <person name="Elya C."/>
            <person name="Lovett B.R."/>
            <person name="Lee E."/>
            <person name="Macias A.M."/>
            <person name="Hajek A.E."/>
            <person name="De Bivort B.L."/>
            <person name="Kasson M.T."/>
            <person name="De Fine Licht H.H."/>
            <person name="Stajich J.E."/>
        </authorList>
    </citation>
    <scope>NUCLEOTIDE SEQUENCE</scope>
    <source>
        <strain evidence="1">Berkeley</strain>
    </source>
</reference>
<protein>
    <submittedName>
        <fullName evidence="1">Uncharacterized protein</fullName>
    </submittedName>
</protein>
<evidence type="ECO:0000313" key="2">
    <source>
        <dbReference type="Proteomes" id="UP001165960"/>
    </source>
</evidence>
<gene>
    <name evidence="1" type="ORF">DSO57_1004719</name>
</gene>
<evidence type="ECO:0000313" key="1">
    <source>
        <dbReference type="EMBL" id="KAJ9066957.1"/>
    </source>
</evidence>
<keyword evidence="2" id="KW-1185">Reference proteome</keyword>
<name>A0ACC2SXF3_9FUNG</name>
<accession>A0ACC2SXF3</accession>
<sequence>MVYVSAYKTKALELTPSNVGCAPLPEFQVGDLVLYYQHGVGEINPGSQKVDPTLQTSPRSANLLRDGLELVNYSAFCRPTTKDPPKTI</sequence>
<comment type="caution">
    <text evidence="1">The sequence shown here is derived from an EMBL/GenBank/DDBJ whole genome shotgun (WGS) entry which is preliminary data.</text>
</comment>
<dbReference type="Proteomes" id="UP001165960">
    <property type="component" value="Unassembled WGS sequence"/>
</dbReference>
<dbReference type="EMBL" id="QTSX02004272">
    <property type="protein sequence ID" value="KAJ9066957.1"/>
    <property type="molecule type" value="Genomic_DNA"/>
</dbReference>
<organism evidence="1 2">
    <name type="scientific">Entomophthora muscae</name>
    <dbReference type="NCBI Taxonomy" id="34485"/>
    <lineage>
        <taxon>Eukaryota</taxon>
        <taxon>Fungi</taxon>
        <taxon>Fungi incertae sedis</taxon>
        <taxon>Zoopagomycota</taxon>
        <taxon>Entomophthoromycotina</taxon>
        <taxon>Entomophthoromycetes</taxon>
        <taxon>Entomophthorales</taxon>
        <taxon>Entomophthoraceae</taxon>
        <taxon>Entomophthora</taxon>
    </lineage>
</organism>
<proteinExistence type="predicted"/>